<gene>
    <name evidence="3" type="ORF">SRCM100623_00997</name>
</gene>
<accession>A0A1A0DCU8</accession>
<dbReference type="eggNOG" id="COG5410">
    <property type="taxonomic scope" value="Bacteria"/>
</dbReference>
<protein>
    <recommendedName>
        <fullName evidence="2">Terminase large subunit gp17-like C-terminal domain-containing protein</fullName>
    </recommendedName>
</protein>
<organism evidence="3 4">
    <name type="scientific">Acetobacter pasteurianus</name>
    <name type="common">Acetobacter turbidans</name>
    <dbReference type="NCBI Taxonomy" id="438"/>
    <lineage>
        <taxon>Bacteria</taxon>
        <taxon>Pseudomonadati</taxon>
        <taxon>Pseudomonadota</taxon>
        <taxon>Alphaproteobacteria</taxon>
        <taxon>Acetobacterales</taxon>
        <taxon>Acetobacteraceae</taxon>
        <taxon>Acetobacter</taxon>
    </lineage>
</organism>
<reference evidence="3 4" key="1">
    <citation type="submission" date="2016-05" db="EMBL/GenBank/DDBJ databases">
        <title>Genome sequencing of Acetobacter pasteurianus strain SRCM100623.</title>
        <authorList>
            <person name="Song Y.R."/>
        </authorList>
    </citation>
    <scope>NUCLEOTIDE SEQUENCE [LARGE SCALE GENOMIC DNA]</scope>
    <source>
        <strain evidence="3 4">SRCM100623</strain>
    </source>
</reference>
<evidence type="ECO:0000259" key="2">
    <source>
        <dbReference type="Pfam" id="PF17289"/>
    </source>
</evidence>
<dbReference type="PATRIC" id="fig|438.15.peg.1150"/>
<dbReference type="EMBL" id="LYUD01000099">
    <property type="protein sequence ID" value="OAZ72457.1"/>
    <property type="molecule type" value="Genomic_DNA"/>
</dbReference>
<dbReference type="AlphaFoldDB" id="A0A1A0DCU8"/>
<feature type="domain" description="Terminase large subunit gp17-like C-terminal" evidence="2">
    <location>
        <begin position="318"/>
        <end position="464"/>
    </location>
</feature>
<keyword evidence="1" id="KW-1188">Viral release from host cell</keyword>
<evidence type="ECO:0000313" key="3">
    <source>
        <dbReference type="EMBL" id="OAZ72457.1"/>
    </source>
</evidence>
<proteinExistence type="predicted"/>
<dbReference type="OrthoDB" id="9771580at2"/>
<name>A0A1A0DCU8_ACEPA</name>
<dbReference type="InterPro" id="IPR035421">
    <property type="entry name" value="Terminase_6C"/>
</dbReference>
<dbReference type="NCBIfam" id="TIGR01630">
    <property type="entry name" value="psiM2_ORF9"/>
    <property type="match status" value="1"/>
</dbReference>
<dbReference type="Proteomes" id="UP000093796">
    <property type="component" value="Unassembled WGS sequence"/>
</dbReference>
<dbReference type="Pfam" id="PF03237">
    <property type="entry name" value="Terminase_6N"/>
    <property type="match status" value="1"/>
</dbReference>
<comment type="caution">
    <text evidence="3">The sequence shown here is derived from an EMBL/GenBank/DDBJ whole genome shotgun (WGS) entry which is preliminary data.</text>
</comment>
<dbReference type="eggNOG" id="COG5362">
    <property type="taxonomic scope" value="Bacteria"/>
</dbReference>
<dbReference type="Pfam" id="PF17289">
    <property type="entry name" value="Terminase_6C"/>
    <property type="match status" value="1"/>
</dbReference>
<evidence type="ECO:0000313" key="4">
    <source>
        <dbReference type="Proteomes" id="UP000093796"/>
    </source>
</evidence>
<dbReference type="RefSeq" id="WP_064776101.1">
    <property type="nucleotide sequence ID" value="NZ_LYUD01000099.1"/>
</dbReference>
<sequence>MPHARPECARTMQAGRVARAELARRQAARQHVLDFARYTLPDYKAGAHHALLARTLEQVEAGRIARLMVFMPPRHGKSELTSRRFPAWYLGRHPKRQIIGASYGATLAQDFGRDVRNIVVSSRYGALFSGTRLAADSSARDVWHTAQGGGYTGMGVGGGLTGRGAHLAIIDDPVKDRQEAESPARRAAVLDWYRAVLRTRLMPGGAIVLVMTRWSPDDLAGRLLDDMHNKTGEAWHVLDLPALATQHDALGRRPGQALWPQAFDTAELAHIRQAVGEREWAALYQQNPVPLSGNLFHTHMLGVQEALPAASGPAVRRWDLAATRQTGSNNPDWTVGVKMHHLPDGRFVVADITCLRGDPAQVEAALLATAARDGVGVDIVLPQDPGQAGVAQARYLTGRLAGYKVRCVRETGDKATRAAPFAAQVNAGNVLLLRAPWVHAFMEELAAFPAATHDDQVDAAAGAFAALAEAHPLPRFGADFLARI</sequence>
<evidence type="ECO:0000256" key="1">
    <source>
        <dbReference type="ARBA" id="ARBA00022612"/>
    </source>
</evidence>
<dbReference type="InterPro" id="IPR006517">
    <property type="entry name" value="Phage_terminase_lsu-like_C"/>
</dbReference>